<dbReference type="NCBIfam" id="TIGR01543">
    <property type="entry name" value="proheadase_HK97"/>
    <property type="match status" value="1"/>
</dbReference>
<dbReference type="GO" id="GO:0008233">
    <property type="term" value="F:peptidase activity"/>
    <property type="evidence" value="ECO:0007669"/>
    <property type="project" value="UniProtKB-KW"/>
</dbReference>
<feature type="domain" description="Prohead serine protease" evidence="4">
    <location>
        <begin position="27"/>
        <end position="181"/>
    </location>
</feature>
<reference evidence="5 6" key="1">
    <citation type="submission" date="2017-01" db="EMBL/GenBank/DDBJ databases">
        <authorList>
            <consortium name="Urmite Genomes"/>
        </authorList>
    </citation>
    <scope>NUCLEOTIDE SEQUENCE [LARGE SCALE GENOMIC DNA]</scope>
    <source>
        <strain evidence="5 6">AB215</strain>
    </source>
</reference>
<dbReference type="InterPro" id="IPR006433">
    <property type="entry name" value="Prohead_protease"/>
</dbReference>
<keyword evidence="6" id="KW-1185">Reference proteome</keyword>
<dbReference type="AlphaFoldDB" id="A0A2U3PIP8"/>
<evidence type="ECO:0000313" key="6">
    <source>
        <dbReference type="Proteomes" id="UP000240424"/>
    </source>
</evidence>
<gene>
    <name evidence="5" type="ORF">MNAB215_5825</name>
</gene>
<dbReference type="EMBL" id="FUEZ01000004">
    <property type="protein sequence ID" value="SPM43599.1"/>
    <property type="molecule type" value="Genomic_DNA"/>
</dbReference>
<dbReference type="Proteomes" id="UP000240424">
    <property type="component" value="Unassembled WGS sequence"/>
</dbReference>
<keyword evidence="3" id="KW-0378">Hydrolase</keyword>
<protein>
    <submittedName>
        <fullName evidence="5">Phage head maturation protease</fullName>
    </submittedName>
</protein>
<keyword evidence="2 5" id="KW-0645">Protease</keyword>
<proteinExistence type="predicted"/>
<evidence type="ECO:0000256" key="1">
    <source>
        <dbReference type="ARBA" id="ARBA00022612"/>
    </source>
</evidence>
<dbReference type="Pfam" id="PF04586">
    <property type="entry name" value="Peptidase_S78"/>
    <property type="match status" value="1"/>
</dbReference>
<evidence type="ECO:0000313" key="5">
    <source>
        <dbReference type="EMBL" id="SPM43599.1"/>
    </source>
</evidence>
<sequence>MTREYRADRENLVGVRECRSWAEDFTFRTIKATGDHILEGYAATFDPYDYGGGPNAGGWVEQIDKRAFDATLATQPDVMLLINHTGLPLARTKSGNLKLSRDTHGLKVWARLDKSDPDVMRLLPKMRRRDVDEMSFAFRVTEQDWDADYTHRTIRALTLQKGDVSVVNYGANPGTQAEIRRAANASAVRRNPELFRRRYETAHTVGAAIAYLQAVMR</sequence>
<name>A0A2U3PIP8_9MYCO</name>
<accession>A0A2U3PIP8</accession>
<evidence type="ECO:0000256" key="3">
    <source>
        <dbReference type="ARBA" id="ARBA00022801"/>
    </source>
</evidence>
<dbReference type="STRING" id="1841861.GCA_900157365_04144"/>
<evidence type="ECO:0000256" key="2">
    <source>
        <dbReference type="ARBA" id="ARBA00022670"/>
    </source>
</evidence>
<dbReference type="RefSeq" id="WP_077081829.1">
    <property type="nucleotide sequence ID" value="NZ_FUEZ01000004.1"/>
</dbReference>
<dbReference type="InterPro" id="IPR054613">
    <property type="entry name" value="Peptidase_S78_dom"/>
</dbReference>
<organism evidence="5 6">
    <name type="scientific">Mycobacterium numidiamassiliense</name>
    <dbReference type="NCBI Taxonomy" id="1841861"/>
    <lineage>
        <taxon>Bacteria</taxon>
        <taxon>Bacillati</taxon>
        <taxon>Actinomycetota</taxon>
        <taxon>Actinomycetes</taxon>
        <taxon>Mycobacteriales</taxon>
        <taxon>Mycobacteriaceae</taxon>
        <taxon>Mycobacterium</taxon>
    </lineage>
</organism>
<dbReference type="GO" id="GO:0006508">
    <property type="term" value="P:proteolysis"/>
    <property type="evidence" value="ECO:0007669"/>
    <property type="project" value="UniProtKB-KW"/>
</dbReference>
<keyword evidence="1" id="KW-1188">Viral release from host cell</keyword>
<evidence type="ECO:0000259" key="4">
    <source>
        <dbReference type="Pfam" id="PF04586"/>
    </source>
</evidence>
<dbReference type="OrthoDB" id="9804926at2"/>